<organism evidence="4 5">
    <name type="scientific">Symbiodinium natans</name>
    <dbReference type="NCBI Taxonomy" id="878477"/>
    <lineage>
        <taxon>Eukaryota</taxon>
        <taxon>Sar</taxon>
        <taxon>Alveolata</taxon>
        <taxon>Dinophyceae</taxon>
        <taxon>Suessiales</taxon>
        <taxon>Symbiodiniaceae</taxon>
        <taxon>Symbiodinium</taxon>
    </lineage>
</organism>
<dbReference type="Pfam" id="PF00023">
    <property type="entry name" value="Ank"/>
    <property type="match status" value="1"/>
</dbReference>
<keyword evidence="1" id="KW-0677">Repeat</keyword>
<evidence type="ECO:0000256" key="2">
    <source>
        <dbReference type="ARBA" id="ARBA00023043"/>
    </source>
</evidence>
<dbReference type="PANTHER" id="PTHR24166:SF48">
    <property type="entry name" value="PROTEIN VAPYRIN"/>
    <property type="match status" value="1"/>
</dbReference>
<dbReference type="InterPro" id="IPR002110">
    <property type="entry name" value="Ankyrin_rpt"/>
</dbReference>
<dbReference type="PANTHER" id="PTHR24166">
    <property type="entry name" value="ROLLING PEBBLES, ISOFORM B"/>
    <property type="match status" value="1"/>
</dbReference>
<protein>
    <submittedName>
        <fullName evidence="4">ANKRD28 protein</fullName>
    </submittedName>
</protein>
<proteinExistence type="predicted"/>
<dbReference type="PROSITE" id="PS50088">
    <property type="entry name" value="ANK_REPEAT"/>
    <property type="match status" value="2"/>
</dbReference>
<dbReference type="InterPro" id="IPR036770">
    <property type="entry name" value="Ankyrin_rpt-contain_sf"/>
</dbReference>
<name>A0A812PZG5_9DINO</name>
<comment type="caution">
    <text evidence="4">The sequence shown here is derived from an EMBL/GenBank/DDBJ whole genome shotgun (WGS) entry which is preliminary data.</text>
</comment>
<accession>A0A812PZG5</accession>
<dbReference type="EMBL" id="CAJNDS010002173">
    <property type="protein sequence ID" value="CAE7359969.1"/>
    <property type="molecule type" value="Genomic_DNA"/>
</dbReference>
<dbReference type="Proteomes" id="UP000604046">
    <property type="component" value="Unassembled WGS sequence"/>
</dbReference>
<evidence type="ECO:0000313" key="4">
    <source>
        <dbReference type="EMBL" id="CAE7359969.1"/>
    </source>
</evidence>
<gene>
    <name evidence="4" type="primary">ANKRD28</name>
    <name evidence="4" type="ORF">SNAT2548_LOCUS19318</name>
</gene>
<dbReference type="Pfam" id="PF12796">
    <property type="entry name" value="Ank_2"/>
    <property type="match status" value="1"/>
</dbReference>
<keyword evidence="5" id="KW-1185">Reference proteome</keyword>
<evidence type="ECO:0000256" key="1">
    <source>
        <dbReference type="ARBA" id="ARBA00022737"/>
    </source>
</evidence>
<dbReference type="AlphaFoldDB" id="A0A812PZG5"/>
<keyword evidence="2 3" id="KW-0040">ANK repeat</keyword>
<evidence type="ECO:0000256" key="3">
    <source>
        <dbReference type="PROSITE-ProRule" id="PRU00023"/>
    </source>
</evidence>
<evidence type="ECO:0000313" key="5">
    <source>
        <dbReference type="Proteomes" id="UP000604046"/>
    </source>
</evidence>
<dbReference type="SUPFAM" id="SSF48403">
    <property type="entry name" value="Ankyrin repeat"/>
    <property type="match status" value="1"/>
</dbReference>
<dbReference type="SUPFAM" id="SSF51197">
    <property type="entry name" value="Clavaminate synthase-like"/>
    <property type="match status" value="1"/>
</dbReference>
<dbReference type="InterPro" id="IPR050889">
    <property type="entry name" value="Dendritic_Spine_Reg/Scaffold"/>
</dbReference>
<sequence length="464" mass="50144">MQAFIIAFEASNPRPMRTCAICSAMGCLQGAAANAGRIGDIACDLPELDFTSSTRESSLKQFQDLYLGRAAVVLRGRASGSAWQHLRRLWARQRLFAKHGTHPVRPSDLHRGCGLALRAQKKRTSVMHSAMAPGGGCCYLQPHHEVPLEARAHLQVPDELRDLRLHGPSVSIGGRGSTAVLHRHEEAWMVQVYGLKLWLVGSAGGELAADTLAQPCRYKRYRTNAAGRIEVQTADGPLQLRRCVTGPTDVMYIPDRWAHATCGLSNFNVGVGFIGSISSLPPLHRASVIGDLPGALQTLQSLPWSQMLRPAGPGMLNEDGLLPLQWAAWNGHLSLVRLLLQAEEVAEMVDGAGSIGSLDFGAAHALGWAAARGHVPVVAFLVRRAGHARDEQGTGPLHWAAATGHTSVLQRLLALKADPNMPDAYGARPVHFLAGEGHVPVLRLLLPSSYAVVKSWNLRPPFKR</sequence>
<dbReference type="OrthoDB" id="341259at2759"/>
<feature type="repeat" description="ANK" evidence="3">
    <location>
        <begin position="392"/>
        <end position="424"/>
    </location>
</feature>
<dbReference type="Gene3D" id="1.25.40.20">
    <property type="entry name" value="Ankyrin repeat-containing domain"/>
    <property type="match status" value="2"/>
</dbReference>
<dbReference type="SMART" id="SM00248">
    <property type="entry name" value="ANK"/>
    <property type="match status" value="4"/>
</dbReference>
<dbReference type="Gene3D" id="2.60.120.650">
    <property type="entry name" value="Cupin"/>
    <property type="match status" value="1"/>
</dbReference>
<feature type="repeat" description="ANK" evidence="3">
    <location>
        <begin position="319"/>
        <end position="351"/>
    </location>
</feature>
<reference evidence="4" key="1">
    <citation type="submission" date="2021-02" db="EMBL/GenBank/DDBJ databases">
        <authorList>
            <person name="Dougan E. K."/>
            <person name="Rhodes N."/>
            <person name="Thang M."/>
            <person name="Chan C."/>
        </authorList>
    </citation>
    <scope>NUCLEOTIDE SEQUENCE</scope>
</reference>
<dbReference type="PROSITE" id="PS50297">
    <property type="entry name" value="ANK_REP_REGION"/>
    <property type="match status" value="2"/>
</dbReference>